<dbReference type="VEuPathDB" id="VectorBase:CSON011688"/>
<gene>
    <name evidence="2" type="primary">CSON011688</name>
</gene>
<evidence type="ECO:0000313" key="1">
    <source>
        <dbReference type="EMBL" id="SSX16752.1"/>
    </source>
</evidence>
<dbReference type="AlphaFoldDB" id="A0A336N4C5"/>
<dbReference type="EMBL" id="UFQS01005199">
    <property type="protein sequence ID" value="SSX16752.1"/>
    <property type="molecule type" value="Genomic_DNA"/>
</dbReference>
<evidence type="ECO:0000313" key="2">
    <source>
        <dbReference type="EMBL" id="SSX35943.1"/>
    </source>
</evidence>
<sequence length="177" mass="20242">MSVSGESGISSDMEPISPTVFEGIEIQDSIMEIQNLLDFLSNYKASNQTDNTLLERKLNDIKMKTSTMKKLLEKEEKTDKELEEKTKKICQLICQFEDFCATNQISVNDKNIDRLLYKVNFMRTLVSILIAHSAKTKTLSINDSLSLLDISTLVADPRDLNYYQEKLNNKKDDTMKS</sequence>
<proteinExistence type="predicted"/>
<reference evidence="2" key="2">
    <citation type="submission" date="2018-07" db="EMBL/GenBank/DDBJ databases">
        <authorList>
            <person name="Quirk P.G."/>
            <person name="Krulwich T.A."/>
        </authorList>
    </citation>
    <scope>NUCLEOTIDE SEQUENCE</scope>
</reference>
<name>A0A336N4C5_CULSO</name>
<protein>
    <submittedName>
        <fullName evidence="2">CSON011688 protein</fullName>
    </submittedName>
</protein>
<accession>A0A336N4C5</accession>
<dbReference type="EMBL" id="UFQT01005199">
    <property type="protein sequence ID" value="SSX35943.1"/>
    <property type="molecule type" value="Genomic_DNA"/>
</dbReference>
<reference evidence="1" key="1">
    <citation type="submission" date="2018-04" db="EMBL/GenBank/DDBJ databases">
        <authorList>
            <person name="Go L.Y."/>
            <person name="Mitchell J.A."/>
        </authorList>
    </citation>
    <scope>NUCLEOTIDE SEQUENCE</scope>
    <source>
        <tissue evidence="1">Whole organism</tissue>
    </source>
</reference>
<organism evidence="2">
    <name type="scientific">Culicoides sonorensis</name>
    <name type="common">Biting midge</name>
    <dbReference type="NCBI Taxonomy" id="179676"/>
    <lineage>
        <taxon>Eukaryota</taxon>
        <taxon>Metazoa</taxon>
        <taxon>Ecdysozoa</taxon>
        <taxon>Arthropoda</taxon>
        <taxon>Hexapoda</taxon>
        <taxon>Insecta</taxon>
        <taxon>Pterygota</taxon>
        <taxon>Neoptera</taxon>
        <taxon>Endopterygota</taxon>
        <taxon>Diptera</taxon>
        <taxon>Nematocera</taxon>
        <taxon>Chironomoidea</taxon>
        <taxon>Ceratopogonidae</taxon>
        <taxon>Ceratopogoninae</taxon>
        <taxon>Culicoides</taxon>
        <taxon>Monoculicoides</taxon>
    </lineage>
</organism>